<proteinExistence type="inferred from homology"/>
<protein>
    <recommendedName>
        <fullName evidence="6">Glucose-6-phosphate 1-dehydrogenase</fullName>
        <shortName evidence="6">G6PD</shortName>
        <ecNumber evidence="6">1.1.1.49</ecNumber>
    </recommendedName>
</protein>
<organism evidence="9 10">
    <name type="scientific">Glaciibacter psychrotolerans</name>
    <dbReference type="NCBI Taxonomy" id="670054"/>
    <lineage>
        <taxon>Bacteria</taxon>
        <taxon>Bacillati</taxon>
        <taxon>Actinomycetota</taxon>
        <taxon>Actinomycetes</taxon>
        <taxon>Micrococcales</taxon>
        <taxon>Microbacteriaceae</taxon>
        <taxon>Glaciibacter</taxon>
    </lineage>
</organism>
<keyword evidence="5 6" id="KW-0119">Carbohydrate metabolism</keyword>
<sequence>MVQSISTLLVLGASGDLASRLLLPALGQLLTRHPERPVRLVGAASDELTHAAWKSIVRASFASAEASGPAIDALLATTSYHTVDVTDSAALSNLLADCEGDPAIYFALPPAVTTLVCDALTDVTLPDGVKLALEKPFGVDEAGAVALNHKLAQLVPEEKIFRIDHFLGRSTVLNLLGLRFANRVFEPLWSNQHIARIDIIYDEQLGLEGRAGYYDKAGALVDMIQSHLLQVMAVVAMEPPSTLSAADVRDAKGLVLRATKLRGGSPKRSSRRARYTAGTVDEQVLGAYTDQPGVKPERDTETLAEVTVDINTWRWTGVPFTLRSGKALGQRRREIVITFKPAPHLPTGLEGRDDPSVLRIMLAPDEMALEININGPSDPRVLERASLTATFGPGQLLAYGEVLESLFDGDPALSVRGDTAVECWRIVAPVLTAWRDGTVPLDDYPAGTAGPADWAPLG</sequence>
<evidence type="ECO:0000259" key="7">
    <source>
        <dbReference type="Pfam" id="PF00479"/>
    </source>
</evidence>
<gene>
    <name evidence="6" type="primary">zwf</name>
    <name evidence="9" type="ORF">HNR05_001369</name>
</gene>
<comment type="caution">
    <text evidence="6">Lacks conserved residue(s) required for the propagation of feature annotation.</text>
</comment>
<keyword evidence="2 6" id="KW-0313">Glucose metabolism</keyword>
<dbReference type="InterPro" id="IPR022674">
    <property type="entry name" value="G6P_DH_NAD-bd"/>
</dbReference>
<comment type="catalytic activity">
    <reaction evidence="6">
        <text>D-glucose 6-phosphate + NADP(+) = 6-phospho-D-glucono-1,5-lactone + NADPH + H(+)</text>
        <dbReference type="Rhea" id="RHEA:15841"/>
        <dbReference type="ChEBI" id="CHEBI:15378"/>
        <dbReference type="ChEBI" id="CHEBI:57783"/>
        <dbReference type="ChEBI" id="CHEBI:57955"/>
        <dbReference type="ChEBI" id="CHEBI:58349"/>
        <dbReference type="ChEBI" id="CHEBI:61548"/>
        <dbReference type="EC" id="1.1.1.49"/>
    </reaction>
</comment>
<comment type="similarity">
    <text evidence="6">Belongs to the glucose-6-phosphate dehydrogenase family.</text>
</comment>
<evidence type="ECO:0000313" key="10">
    <source>
        <dbReference type="Proteomes" id="UP000537260"/>
    </source>
</evidence>
<evidence type="ECO:0000259" key="8">
    <source>
        <dbReference type="Pfam" id="PF02781"/>
    </source>
</evidence>
<dbReference type="PRINTS" id="PR00079">
    <property type="entry name" value="G6PDHDRGNASE"/>
</dbReference>
<dbReference type="GO" id="GO:0006006">
    <property type="term" value="P:glucose metabolic process"/>
    <property type="evidence" value="ECO:0007669"/>
    <property type="project" value="UniProtKB-KW"/>
</dbReference>
<dbReference type="Proteomes" id="UP000537260">
    <property type="component" value="Unassembled WGS sequence"/>
</dbReference>
<comment type="pathway">
    <text evidence="1 6">Carbohydrate degradation; pentose phosphate pathway; D-ribulose 5-phosphate from D-glucose 6-phosphate (oxidative stage): step 1/3.</text>
</comment>
<feature type="binding site" evidence="6">
    <location>
        <position position="203"/>
    </location>
    <ligand>
        <name>substrate</name>
    </ligand>
</feature>
<dbReference type="InterPro" id="IPR022675">
    <property type="entry name" value="G6P_DH_C"/>
</dbReference>
<evidence type="ECO:0000313" key="9">
    <source>
        <dbReference type="EMBL" id="NYJ19578.1"/>
    </source>
</evidence>
<dbReference type="Pfam" id="PF02781">
    <property type="entry name" value="G6PD_C"/>
    <property type="match status" value="1"/>
</dbReference>
<dbReference type="Pfam" id="PF00479">
    <property type="entry name" value="G6PD_N"/>
    <property type="match status" value="1"/>
</dbReference>
<keyword evidence="3 6" id="KW-0521">NADP</keyword>
<feature type="domain" description="Glucose-6-phosphate dehydrogenase NAD-binding" evidence="7">
    <location>
        <begin position="10"/>
        <end position="174"/>
    </location>
</feature>
<dbReference type="InterPro" id="IPR036291">
    <property type="entry name" value="NAD(P)-bd_dom_sf"/>
</dbReference>
<evidence type="ECO:0000256" key="1">
    <source>
        <dbReference type="ARBA" id="ARBA00004937"/>
    </source>
</evidence>
<feature type="binding site" evidence="6">
    <location>
        <position position="135"/>
    </location>
    <ligand>
        <name>NADP(+)</name>
        <dbReference type="ChEBI" id="CHEBI:58349"/>
    </ligand>
</feature>
<keyword evidence="4 6" id="KW-0560">Oxidoreductase</keyword>
<dbReference type="PANTHER" id="PTHR23429:SF0">
    <property type="entry name" value="GLUCOSE-6-PHOSPHATE 1-DEHYDROGENASE"/>
    <property type="match status" value="1"/>
</dbReference>
<feature type="binding site" evidence="6">
    <location>
        <position position="326"/>
    </location>
    <ligand>
        <name>substrate</name>
    </ligand>
</feature>
<dbReference type="GO" id="GO:0004345">
    <property type="term" value="F:glucose-6-phosphate dehydrogenase activity"/>
    <property type="evidence" value="ECO:0007669"/>
    <property type="project" value="UniProtKB-UniRule"/>
</dbReference>
<dbReference type="RefSeq" id="WP_179578320.1">
    <property type="nucleotide sequence ID" value="NZ_JACCFM010000001.1"/>
</dbReference>
<name>A0A7Z0EDF8_9MICO</name>
<feature type="binding site" evidence="6">
    <location>
        <begin position="84"/>
        <end position="85"/>
    </location>
    <ligand>
        <name>NADP(+)</name>
        <dbReference type="ChEBI" id="CHEBI:58349"/>
    </ligand>
</feature>
<dbReference type="Gene3D" id="3.40.50.720">
    <property type="entry name" value="NAD(P)-binding Rossmann-like Domain"/>
    <property type="match status" value="1"/>
</dbReference>
<dbReference type="AlphaFoldDB" id="A0A7Z0EDF8"/>
<dbReference type="SUPFAM" id="SSF51735">
    <property type="entry name" value="NAD(P)-binding Rossmann-fold domains"/>
    <property type="match status" value="1"/>
</dbReference>
<dbReference type="PIRSF" id="PIRSF000110">
    <property type="entry name" value="G6PD"/>
    <property type="match status" value="1"/>
</dbReference>
<feature type="active site" description="Proton acceptor" evidence="6">
    <location>
        <position position="227"/>
    </location>
</feature>
<feature type="domain" description="Glucose-6-phosphate dehydrogenase C-terminal" evidence="8">
    <location>
        <begin position="178"/>
        <end position="453"/>
    </location>
</feature>
<dbReference type="NCBIfam" id="NF009492">
    <property type="entry name" value="PRK12853.1-3"/>
    <property type="match status" value="1"/>
</dbReference>
<dbReference type="GO" id="GO:0009051">
    <property type="term" value="P:pentose-phosphate shunt, oxidative branch"/>
    <property type="evidence" value="ECO:0007669"/>
    <property type="project" value="TreeGrafter"/>
</dbReference>
<dbReference type="InterPro" id="IPR001282">
    <property type="entry name" value="G6P_DH"/>
</dbReference>
<dbReference type="GO" id="GO:0005829">
    <property type="term" value="C:cytosol"/>
    <property type="evidence" value="ECO:0007669"/>
    <property type="project" value="TreeGrafter"/>
</dbReference>
<reference evidence="9 10" key="1">
    <citation type="submission" date="2020-07" db="EMBL/GenBank/DDBJ databases">
        <title>Sequencing the genomes of 1000 actinobacteria strains.</title>
        <authorList>
            <person name="Klenk H.-P."/>
        </authorList>
    </citation>
    <scope>NUCLEOTIDE SEQUENCE [LARGE SCALE GENOMIC DNA]</scope>
    <source>
        <strain evidence="9 10">LI1</strain>
    </source>
</reference>
<evidence type="ECO:0000256" key="5">
    <source>
        <dbReference type="ARBA" id="ARBA00023277"/>
    </source>
</evidence>
<dbReference type="UniPathway" id="UPA00115">
    <property type="reaction ID" value="UER00408"/>
</dbReference>
<dbReference type="PANTHER" id="PTHR23429">
    <property type="entry name" value="GLUCOSE-6-PHOSPHATE 1-DEHYDROGENASE G6PD"/>
    <property type="match status" value="1"/>
</dbReference>
<evidence type="ECO:0000256" key="4">
    <source>
        <dbReference type="ARBA" id="ARBA00023002"/>
    </source>
</evidence>
<comment type="function">
    <text evidence="6">Catalyzes the oxidation of glucose 6-phosphate to 6-phosphogluconolactone.</text>
</comment>
<feature type="binding site" evidence="6">
    <location>
        <position position="45"/>
    </location>
    <ligand>
        <name>NADP(+)</name>
        <dbReference type="ChEBI" id="CHEBI:58349"/>
    </ligand>
</feature>
<dbReference type="EC" id="1.1.1.49" evidence="6"/>
<evidence type="ECO:0000256" key="2">
    <source>
        <dbReference type="ARBA" id="ARBA00022526"/>
    </source>
</evidence>
<feature type="binding site" evidence="6">
    <location>
        <position position="165"/>
    </location>
    <ligand>
        <name>substrate</name>
    </ligand>
</feature>
<dbReference type="Gene3D" id="3.30.360.10">
    <property type="entry name" value="Dihydrodipicolinate Reductase, domain 2"/>
    <property type="match status" value="1"/>
</dbReference>
<dbReference type="GO" id="GO:0050661">
    <property type="term" value="F:NADP binding"/>
    <property type="evidence" value="ECO:0007669"/>
    <property type="project" value="UniProtKB-UniRule"/>
</dbReference>
<accession>A0A7Z0EDF8</accession>
<dbReference type="EMBL" id="JACCFM010000001">
    <property type="protein sequence ID" value="NYJ19578.1"/>
    <property type="molecule type" value="Genomic_DNA"/>
</dbReference>
<evidence type="ECO:0000256" key="6">
    <source>
        <dbReference type="HAMAP-Rule" id="MF_00966"/>
    </source>
</evidence>
<evidence type="ECO:0000256" key="3">
    <source>
        <dbReference type="ARBA" id="ARBA00022857"/>
    </source>
</evidence>
<dbReference type="SUPFAM" id="SSF55347">
    <property type="entry name" value="Glyceraldehyde-3-phosphate dehydrogenase-like, C-terminal domain"/>
    <property type="match status" value="1"/>
</dbReference>
<feature type="binding site" evidence="6">
    <location>
        <position position="222"/>
    </location>
    <ligand>
        <name>substrate</name>
    </ligand>
</feature>
<dbReference type="HAMAP" id="MF_00966">
    <property type="entry name" value="G6PD"/>
    <property type="match status" value="1"/>
</dbReference>
<comment type="caution">
    <text evidence="9">The sequence shown here is derived from an EMBL/GenBank/DDBJ whole genome shotgun (WGS) entry which is preliminary data.</text>
</comment>
<keyword evidence="10" id="KW-1185">Reference proteome</keyword>